<dbReference type="PRINTS" id="PR01009">
    <property type="entry name" value="FLGMRINGFLIF"/>
</dbReference>
<dbReference type="Gene3D" id="3.30.300.30">
    <property type="match status" value="1"/>
</dbReference>
<keyword evidence="14" id="KW-0282">Flagellum</keyword>
<dbReference type="InterPro" id="IPR000067">
    <property type="entry name" value="FlgMring_FliF"/>
</dbReference>
<feature type="transmembrane region" description="Helical" evidence="11">
    <location>
        <begin position="21"/>
        <end position="42"/>
    </location>
</feature>
<dbReference type="Proteomes" id="UP000054717">
    <property type="component" value="Unassembled WGS sequence"/>
</dbReference>
<comment type="subcellular location">
    <subcellularLocation>
        <location evidence="1 9">Bacterial flagellum basal body</location>
    </subcellularLocation>
    <subcellularLocation>
        <location evidence="2">Cell membrane</location>
        <topology evidence="2">Multi-pass membrane protein</topology>
    </subcellularLocation>
</comment>
<dbReference type="PANTHER" id="PTHR30046">
    <property type="entry name" value="FLAGELLAR M-RING PROTEIN"/>
    <property type="match status" value="1"/>
</dbReference>
<evidence type="ECO:0000313" key="14">
    <source>
        <dbReference type="EMBL" id="SAL10692.1"/>
    </source>
</evidence>
<keyword evidence="15" id="KW-1185">Reference proteome</keyword>
<evidence type="ECO:0000313" key="15">
    <source>
        <dbReference type="Proteomes" id="UP000054717"/>
    </source>
</evidence>
<keyword evidence="14" id="KW-0966">Cell projection</keyword>
<evidence type="ECO:0000256" key="9">
    <source>
        <dbReference type="PIRNR" id="PIRNR004862"/>
    </source>
</evidence>
<feature type="transmembrane region" description="Helical" evidence="11">
    <location>
        <begin position="427"/>
        <end position="445"/>
    </location>
</feature>
<evidence type="ECO:0000256" key="7">
    <source>
        <dbReference type="ARBA" id="ARBA00023136"/>
    </source>
</evidence>
<dbReference type="PIRSF" id="PIRSF004862">
    <property type="entry name" value="FliF"/>
    <property type="match status" value="1"/>
</dbReference>
<dbReference type="Pfam" id="PF01514">
    <property type="entry name" value="YscJ_FliF"/>
    <property type="match status" value="1"/>
</dbReference>
<keyword evidence="6 11" id="KW-1133">Transmembrane helix</keyword>
<keyword evidence="5 11" id="KW-0812">Transmembrane</keyword>
<dbReference type="NCBIfam" id="TIGR00206">
    <property type="entry name" value="fliF"/>
    <property type="match status" value="1"/>
</dbReference>
<evidence type="ECO:0000256" key="11">
    <source>
        <dbReference type="SAM" id="Phobius"/>
    </source>
</evidence>
<proteinExistence type="inferred from homology"/>
<feature type="domain" description="Flagellar M-ring N-terminal" evidence="12">
    <location>
        <begin position="43"/>
        <end position="213"/>
    </location>
</feature>
<evidence type="ECO:0000256" key="6">
    <source>
        <dbReference type="ARBA" id="ARBA00022989"/>
    </source>
</evidence>
<dbReference type="GO" id="GO:0003774">
    <property type="term" value="F:cytoskeletal motor activity"/>
    <property type="evidence" value="ECO:0007669"/>
    <property type="project" value="InterPro"/>
</dbReference>
<protein>
    <recommendedName>
        <fullName evidence="9">Flagellar M-ring protein</fullName>
    </recommendedName>
</protein>
<comment type="function">
    <text evidence="9">The M ring may be actively involved in energy transduction.</text>
</comment>
<dbReference type="STRING" id="326475.AWB66_00221"/>
<evidence type="ECO:0000256" key="3">
    <source>
        <dbReference type="ARBA" id="ARBA00007971"/>
    </source>
</evidence>
<dbReference type="InterPro" id="IPR045851">
    <property type="entry name" value="AMP-bd_C_sf"/>
</dbReference>
<evidence type="ECO:0000256" key="5">
    <source>
        <dbReference type="ARBA" id="ARBA00022692"/>
    </source>
</evidence>
<dbReference type="GO" id="GO:0005886">
    <property type="term" value="C:plasma membrane"/>
    <property type="evidence" value="ECO:0007669"/>
    <property type="project" value="UniProtKB-SubCell"/>
</dbReference>
<keyword evidence="4" id="KW-1003">Cell membrane</keyword>
<keyword evidence="8 9" id="KW-0975">Bacterial flagellum</keyword>
<sequence length="483" mass="52079">MNALSSRLLASIAGASLARRAWLAIGLALIVVFAALAVWFALRPSYEVMFSGLKRQDAAAVAAELEKQKIPFRYDEENAAILVQSGDTRATRLKLMSRDLRLQGVVGFELFNNSDLGLTEFAQKVNYQRALQGELARTIMTLDEIDLARVHITLPESSIFRHDNEKPKASVALFMRDGQTLEADAIRGIQRLVAASVPELSPADVAVLDARGAPASAASNEIDDPGLQLKQAIERSYERKIAALILSALGDGHASVSVEATINNDQVRATHEATVTRPLASDAGSVSTSVPLPSSRSIREEGRPPLPAVQASSPSLRTDSRTVRDLEQVVKATGAIRRLSVGIVLDHALPQDQMTRLTSVISTAIGFDSARGDVLSTFVREGHEGEVKKDADARTVANAAAQQPIQASPASEPALAVRASFPAATRLSAWLVCGALLLILLCWLIKRSIATKEPQAARLTDAQREQHAARLRRLLAHEETARE</sequence>
<dbReference type="GO" id="GO:0071973">
    <property type="term" value="P:bacterial-type flagellum-dependent cell motility"/>
    <property type="evidence" value="ECO:0007669"/>
    <property type="project" value="InterPro"/>
</dbReference>
<evidence type="ECO:0000259" key="13">
    <source>
        <dbReference type="Pfam" id="PF08345"/>
    </source>
</evidence>
<gene>
    <name evidence="14" type="ORF">AWB66_00221</name>
</gene>
<dbReference type="EMBL" id="FCNZ02000001">
    <property type="protein sequence ID" value="SAL10692.1"/>
    <property type="molecule type" value="Genomic_DNA"/>
</dbReference>
<evidence type="ECO:0000256" key="2">
    <source>
        <dbReference type="ARBA" id="ARBA00004651"/>
    </source>
</evidence>
<dbReference type="RefSeq" id="WP_087628413.1">
    <property type="nucleotide sequence ID" value="NZ_FCNZ02000001.1"/>
</dbReference>
<dbReference type="AlphaFoldDB" id="A0A158ESW6"/>
<dbReference type="PANTHER" id="PTHR30046:SF0">
    <property type="entry name" value="FLAGELLAR M-RING PROTEIN"/>
    <property type="match status" value="1"/>
</dbReference>
<dbReference type="InterPro" id="IPR013556">
    <property type="entry name" value="Flag_M-ring_C"/>
</dbReference>
<dbReference type="InterPro" id="IPR043427">
    <property type="entry name" value="YscJ/FliF"/>
</dbReference>
<evidence type="ECO:0000256" key="1">
    <source>
        <dbReference type="ARBA" id="ARBA00004117"/>
    </source>
</evidence>
<feature type="compositionally biased region" description="Polar residues" evidence="10">
    <location>
        <begin position="284"/>
        <end position="296"/>
    </location>
</feature>
<dbReference type="Pfam" id="PF08345">
    <property type="entry name" value="YscJ_FliF_C"/>
    <property type="match status" value="1"/>
</dbReference>
<name>A0A158ESW6_9BURK</name>
<dbReference type="GO" id="GO:0009431">
    <property type="term" value="C:bacterial-type flagellum basal body, MS ring"/>
    <property type="evidence" value="ECO:0007669"/>
    <property type="project" value="InterPro"/>
</dbReference>
<dbReference type="InterPro" id="IPR006182">
    <property type="entry name" value="FliF_N_dom"/>
</dbReference>
<feature type="domain" description="Flagellar M-ring C-terminal" evidence="13">
    <location>
        <begin position="248"/>
        <end position="376"/>
    </location>
</feature>
<feature type="region of interest" description="Disordered" evidence="10">
    <location>
        <begin position="277"/>
        <end position="320"/>
    </location>
</feature>
<reference evidence="14" key="1">
    <citation type="submission" date="2016-01" db="EMBL/GenBank/DDBJ databases">
        <authorList>
            <person name="Peeters Charlotte."/>
        </authorList>
    </citation>
    <scope>NUCLEOTIDE SEQUENCE</scope>
    <source>
        <strain evidence="14">LMG 22936</strain>
    </source>
</reference>
<evidence type="ECO:0000259" key="12">
    <source>
        <dbReference type="Pfam" id="PF01514"/>
    </source>
</evidence>
<keyword evidence="14" id="KW-0969">Cilium</keyword>
<organism evidence="14 15">
    <name type="scientific">Caballeronia telluris</name>
    <dbReference type="NCBI Taxonomy" id="326475"/>
    <lineage>
        <taxon>Bacteria</taxon>
        <taxon>Pseudomonadati</taxon>
        <taxon>Pseudomonadota</taxon>
        <taxon>Betaproteobacteria</taxon>
        <taxon>Burkholderiales</taxon>
        <taxon>Burkholderiaceae</taxon>
        <taxon>Caballeronia</taxon>
    </lineage>
</organism>
<comment type="similarity">
    <text evidence="3 9">Belongs to the FliF family.</text>
</comment>
<evidence type="ECO:0000256" key="8">
    <source>
        <dbReference type="ARBA" id="ARBA00023143"/>
    </source>
</evidence>
<accession>A0A158ESW6</accession>
<comment type="caution">
    <text evidence="14">The sequence shown here is derived from an EMBL/GenBank/DDBJ whole genome shotgun (WGS) entry which is preliminary data.</text>
</comment>
<keyword evidence="7 11" id="KW-0472">Membrane</keyword>
<evidence type="ECO:0000256" key="10">
    <source>
        <dbReference type="SAM" id="MobiDB-lite"/>
    </source>
</evidence>
<evidence type="ECO:0000256" key="4">
    <source>
        <dbReference type="ARBA" id="ARBA00022475"/>
    </source>
</evidence>